<sequence>MEYQCLLCGDIKFSSRYGVVRHLEEKHSGFRWECQQCSKLFPRQANGTHNDPKGEVCKGTVFLCMGPDGSRGSAARNQLDNWRRTALPSLWKSTPAKGQRKRRPSRRESPPHKRAKPEVVTDVSPARSFTSLPPSPKVSLGAASPSRSRSPSPKKTARKVMSRAVISYTSSSSSSESSDNRSPSPIRTVFSETILPPVTPPVTPKKTPPSTPPSKKTVVLSLGAARTSVIKALPDVTPHLT</sequence>
<reference evidence="2 3" key="1">
    <citation type="journal article" date="2017" name="Nat. Ecol. Evol.">
        <title>Scallop genome provides insights into evolution of bilaterian karyotype and development.</title>
        <authorList>
            <person name="Wang S."/>
            <person name="Zhang J."/>
            <person name="Jiao W."/>
            <person name="Li J."/>
            <person name="Xun X."/>
            <person name="Sun Y."/>
            <person name="Guo X."/>
            <person name="Huan P."/>
            <person name="Dong B."/>
            <person name="Zhang L."/>
            <person name="Hu X."/>
            <person name="Sun X."/>
            <person name="Wang J."/>
            <person name="Zhao C."/>
            <person name="Wang Y."/>
            <person name="Wang D."/>
            <person name="Huang X."/>
            <person name="Wang R."/>
            <person name="Lv J."/>
            <person name="Li Y."/>
            <person name="Zhang Z."/>
            <person name="Liu B."/>
            <person name="Lu W."/>
            <person name="Hui Y."/>
            <person name="Liang J."/>
            <person name="Zhou Z."/>
            <person name="Hou R."/>
            <person name="Li X."/>
            <person name="Liu Y."/>
            <person name="Li H."/>
            <person name="Ning X."/>
            <person name="Lin Y."/>
            <person name="Zhao L."/>
            <person name="Xing Q."/>
            <person name="Dou J."/>
            <person name="Li Y."/>
            <person name="Mao J."/>
            <person name="Guo H."/>
            <person name="Dou H."/>
            <person name="Li T."/>
            <person name="Mu C."/>
            <person name="Jiang W."/>
            <person name="Fu Q."/>
            <person name="Fu X."/>
            <person name="Miao Y."/>
            <person name="Liu J."/>
            <person name="Yu Q."/>
            <person name="Li R."/>
            <person name="Liao H."/>
            <person name="Li X."/>
            <person name="Kong Y."/>
            <person name="Jiang Z."/>
            <person name="Chourrout D."/>
            <person name="Li R."/>
            <person name="Bao Z."/>
        </authorList>
    </citation>
    <scope>NUCLEOTIDE SEQUENCE [LARGE SCALE GENOMIC DNA]</scope>
    <source>
        <strain evidence="2 3">PY_sf001</strain>
    </source>
</reference>
<feature type="compositionally biased region" description="Low complexity" evidence="1">
    <location>
        <begin position="162"/>
        <end position="184"/>
    </location>
</feature>
<dbReference type="Proteomes" id="UP000242188">
    <property type="component" value="Unassembled WGS sequence"/>
</dbReference>
<evidence type="ECO:0000313" key="3">
    <source>
        <dbReference type="Proteomes" id="UP000242188"/>
    </source>
</evidence>
<comment type="caution">
    <text evidence="2">The sequence shown here is derived from an EMBL/GenBank/DDBJ whole genome shotgun (WGS) entry which is preliminary data.</text>
</comment>
<dbReference type="OrthoDB" id="6192971at2759"/>
<organism evidence="2 3">
    <name type="scientific">Mizuhopecten yessoensis</name>
    <name type="common">Japanese scallop</name>
    <name type="synonym">Patinopecten yessoensis</name>
    <dbReference type="NCBI Taxonomy" id="6573"/>
    <lineage>
        <taxon>Eukaryota</taxon>
        <taxon>Metazoa</taxon>
        <taxon>Spiralia</taxon>
        <taxon>Lophotrochozoa</taxon>
        <taxon>Mollusca</taxon>
        <taxon>Bivalvia</taxon>
        <taxon>Autobranchia</taxon>
        <taxon>Pteriomorphia</taxon>
        <taxon>Pectinida</taxon>
        <taxon>Pectinoidea</taxon>
        <taxon>Pectinidae</taxon>
        <taxon>Mizuhopecten</taxon>
    </lineage>
</organism>
<feature type="compositionally biased region" description="Basic and acidic residues" evidence="1">
    <location>
        <begin position="106"/>
        <end position="119"/>
    </location>
</feature>
<gene>
    <name evidence="2" type="ORF">KP79_PYT22763</name>
</gene>
<feature type="compositionally biased region" description="Low complexity" evidence="1">
    <location>
        <begin position="142"/>
        <end position="154"/>
    </location>
</feature>
<name>A0A210PRN7_MIZYE</name>
<dbReference type="EMBL" id="NEDP02005543">
    <property type="protein sequence ID" value="OWF39106.1"/>
    <property type="molecule type" value="Genomic_DNA"/>
</dbReference>
<protein>
    <submittedName>
        <fullName evidence="2">Uncharacterized protein</fullName>
    </submittedName>
</protein>
<feature type="compositionally biased region" description="Pro residues" evidence="1">
    <location>
        <begin position="197"/>
        <end position="212"/>
    </location>
</feature>
<proteinExistence type="predicted"/>
<evidence type="ECO:0000313" key="2">
    <source>
        <dbReference type="EMBL" id="OWF39106.1"/>
    </source>
</evidence>
<dbReference type="AlphaFoldDB" id="A0A210PRN7"/>
<feature type="region of interest" description="Disordered" evidence="1">
    <location>
        <begin position="85"/>
        <end position="217"/>
    </location>
</feature>
<evidence type="ECO:0000256" key="1">
    <source>
        <dbReference type="SAM" id="MobiDB-lite"/>
    </source>
</evidence>
<accession>A0A210PRN7</accession>
<keyword evidence="3" id="KW-1185">Reference proteome</keyword>